<dbReference type="PANTHER" id="PTHR34297:SF1">
    <property type="entry name" value="ASP23_GLS24 FAMILY ENVELOPE STRESS RESPONSE PROTEIN"/>
    <property type="match status" value="1"/>
</dbReference>
<dbReference type="Pfam" id="PF03780">
    <property type="entry name" value="Asp23"/>
    <property type="match status" value="1"/>
</dbReference>
<dbReference type="HOGENOM" id="CLU_113198_5_1_0"/>
<dbReference type="STRING" id="869210.Marky_0821"/>
<name>F2NNY0_MARHT</name>
<dbReference type="PANTHER" id="PTHR34297">
    <property type="entry name" value="HYPOTHETICAL CYTOSOLIC PROTEIN-RELATED"/>
    <property type="match status" value="1"/>
</dbReference>
<evidence type="ECO:0000313" key="3">
    <source>
        <dbReference type="Proteomes" id="UP000007030"/>
    </source>
</evidence>
<dbReference type="AlphaFoldDB" id="F2NNY0"/>
<dbReference type="RefSeq" id="WP_013703619.1">
    <property type="nucleotide sequence ID" value="NC_015387.1"/>
</dbReference>
<accession>F2NNY0</accession>
<evidence type="ECO:0008006" key="4">
    <source>
        <dbReference type="Google" id="ProtNLM"/>
    </source>
</evidence>
<proteinExistence type="inferred from homology"/>
<sequence>MVDYELSENALVSLVHLSLEGLEGVQLAAPGARSVGDVLSGRRAKAVRIERGEEGLTVELSLVVAYGKPIPEAARQVQRVVTDTLSATTGLKVNAVNVTVVDVLLKEEHAAEG</sequence>
<keyword evidence="3" id="KW-1185">Reference proteome</keyword>
<dbReference type="OrthoDB" id="32594at2"/>
<organism evidence="2 3">
    <name type="scientific">Marinithermus hydrothermalis (strain DSM 14884 / JCM 11576 / T1)</name>
    <dbReference type="NCBI Taxonomy" id="869210"/>
    <lineage>
        <taxon>Bacteria</taxon>
        <taxon>Thermotogati</taxon>
        <taxon>Deinococcota</taxon>
        <taxon>Deinococci</taxon>
        <taxon>Thermales</taxon>
        <taxon>Thermaceae</taxon>
        <taxon>Marinithermus</taxon>
    </lineage>
</organism>
<dbReference type="InterPro" id="IPR005531">
    <property type="entry name" value="Asp23"/>
</dbReference>
<dbReference type="EMBL" id="CP002630">
    <property type="protein sequence ID" value="AEB11568.1"/>
    <property type="molecule type" value="Genomic_DNA"/>
</dbReference>
<evidence type="ECO:0000256" key="1">
    <source>
        <dbReference type="ARBA" id="ARBA00005721"/>
    </source>
</evidence>
<protein>
    <recommendedName>
        <fullName evidence="4">Asp23/Gls24 family envelope stress response protein</fullName>
    </recommendedName>
</protein>
<gene>
    <name evidence="2" type="ordered locus">Marky_0821</name>
</gene>
<comment type="similarity">
    <text evidence="1">Belongs to the asp23 family.</text>
</comment>
<dbReference type="Proteomes" id="UP000007030">
    <property type="component" value="Chromosome"/>
</dbReference>
<dbReference type="eggNOG" id="COG1302">
    <property type="taxonomic scope" value="Bacteria"/>
</dbReference>
<evidence type="ECO:0000313" key="2">
    <source>
        <dbReference type="EMBL" id="AEB11568.1"/>
    </source>
</evidence>
<dbReference type="KEGG" id="mhd:Marky_0821"/>
<reference evidence="2 3" key="1">
    <citation type="journal article" date="2012" name="Stand. Genomic Sci.">
        <title>Complete genome sequence of the aerobic, heterotroph Marinithermus hydrothermalis type strain (T1(T)) from a deep-sea hydrothermal vent chimney.</title>
        <authorList>
            <person name="Copeland A."/>
            <person name="Gu W."/>
            <person name="Yasawong M."/>
            <person name="Lapidus A."/>
            <person name="Lucas S."/>
            <person name="Deshpande S."/>
            <person name="Pagani I."/>
            <person name="Tapia R."/>
            <person name="Cheng J.F."/>
            <person name="Goodwin L.A."/>
            <person name="Pitluck S."/>
            <person name="Liolios K."/>
            <person name="Ivanova N."/>
            <person name="Mavromatis K."/>
            <person name="Mikhailova N."/>
            <person name="Pati A."/>
            <person name="Chen A."/>
            <person name="Palaniappan K."/>
            <person name="Land M."/>
            <person name="Pan C."/>
            <person name="Brambilla E.M."/>
            <person name="Rohde M."/>
            <person name="Tindall B.J."/>
            <person name="Sikorski J."/>
            <person name="Goker M."/>
            <person name="Detter J.C."/>
            <person name="Bristow J."/>
            <person name="Eisen J.A."/>
            <person name="Markowitz V."/>
            <person name="Hugenholtz P."/>
            <person name="Kyrpides N.C."/>
            <person name="Klenk H.P."/>
            <person name="Woyke T."/>
        </authorList>
    </citation>
    <scope>NUCLEOTIDE SEQUENCE [LARGE SCALE GENOMIC DNA]</scope>
    <source>
        <strain evidence="3">DSM 14884 / JCM 11576 / T1</strain>
    </source>
</reference>